<feature type="region of interest" description="Disordered" evidence="1">
    <location>
        <begin position="109"/>
        <end position="177"/>
    </location>
</feature>
<sequence length="418" mass="42788">MLVLSTLRACGTVPLPALGQQQHQGGQWVWGAAGPAQAEPPPLSRRKRDDGGSSTGTPTLGHGHAATVVPGSKETDSPEPDPLLGSVPPPAPGTNASLLRAFMVTTTADPLDETDSPEPDPLLGSVPPPAPGTNASLLRASPVPTTADPLDETDSPKPDPLLDSVPPPAPGTNASLHGALVVATTARPLDETDLPHLLLSSSPLAAPGINASLLRAFLLPTTADPLDKTDSPDPDLLQGSVPPAAPSTEAAPQKSITTVPSWLPSPSEEGTAAGGTDSTSSALGPTATGYKKGGDPPAATHSTAWDMKPWGTAVPVPWDPSRMMGKCLLAILLLALVAATFMVCTGVLGALLWRRGRMAHHRLGPTEMVCISSLLPDGETVANGPKPIPLRRQKLLLDGGSEADGDNLTLSSFLPEHS</sequence>
<protein>
    <recommendedName>
        <fullName evidence="5">P-selectin glycoprotein ligand 1</fullName>
    </recommendedName>
</protein>
<keyword evidence="2" id="KW-1133">Transmembrane helix</keyword>
<dbReference type="Ensembl" id="ENSCPGT00000025991.1">
    <property type="protein sequence ID" value="ENSCPGP00000023793.1"/>
    <property type="gene ID" value="ENSCPGG00000016449.1"/>
</dbReference>
<dbReference type="InterPro" id="IPR026195">
    <property type="entry name" value="PSGL-1"/>
</dbReference>
<keyword evidence="2" id="KW-0472">Membrane</keyword>
<dbReference type="PANTHER" id="PTHR17384">
    <property type="entry name" value="P-SELECTIN GLYCOPROTEIN LIGAND-1"/>
    <property type="match status" value="1"/>
</dbReference>
<proteinExistence type="predicted"/>
<reference evidence="3" key="2">
    <citation type="submission" date="2025-09" db="UniProtKB">
        <authorList>
            <consortium name="Ensembl"/>
        </authorList>
    </citation>
    <scope>IDENTIFICATION</scope>
</reference>
<evidence type="ECO:0000256" key="2">
    <source>
        <dbReference type="SAM" id="Phobius"/>
    </source>
</evidence>
<feature type="region of interest" description="Disordered" evidence="1">
    <location>
        <begin position="31"/>
        <end position="95"/>
    </location>
</feature>
<accession>A0A8C3KJ20</accession>
<keyword evidence="4" id="KW-1185">Reference proteome</keyword>
<evidence type="ECO:0008006" key="5">
    <source>
        <dbReference type="Google" id="ProtNLM"/>
    </source>
</evidence>
<keyword evidence="2" id="KW-0812">Transmembrane</keyword>
<reference evidence="3" key="1">
    <citation type="submission" date="2025-08" db="UniProtKB">
        <authorList>
            <consortium name="Ensembl"/>
        </authorList>
    </citation>
    <scope>IDENTIFICATION</scope>
</reference>
<evidence type="ECO:0000313" key="4">
    <source>
        <dbReference type="Proteomes" id="UP000694419"/>
    </source>
</evidence>
<dbReference type="GO" id="GO:0005886">
    <property type="term" value="C:plasma membrane"/>
    <property type="evidence" value="ECO:0007669"/>
    <property type="project" value="TreeGrafter"/>
</dbReference>
<dbReference type="PANTHER" id="PTHR17384:SF7">
    <property type="entry name" value="P-SELECTIN GLYCOPROTEIN LIGAND 1"/>
    <property type="match status" value="1"/>
</dbReference>
<dbReference type="GO" id="GO:0050901">
    <property type="term" value="P:leukocyte tethering or rolling"/>
    <property type="evidence" value="ECO:0007669"/>
    <property type="project" value="TreeGrafter"/>
</dbReference>
<name>A0A8C3KJ20_9CHAR</name>
<dbReference type="AlphaFoldDB" id="A0A8C3KJ20"/>
<feature type="transmembrane region" description="Helical" evidence="2">
    <location>
        <begin position="328"/>
        <end position="353"/>
    </location>
</feature>
<dbReference type="Proteomes" id="UP000694419">
    <property type="component" value="Unplaced"/>
</dbReference>
<organism evidence="3 4">
    <name type="scientific">Calidris pygmaea</name>
    <name type="common">Spoon-billed sandpiper</name>
    <dbReference type="NCBI Taxonomy" id="425635"/>
    <lineage>
        <taxon>Eukaryota</taxon>
        <taxon>Metazoa</taxon>
        <taxon>Chordata</taxon>
        <taxon>Craniata</taxon>
        <taxon>Vertebrata</taxon>
        <taxon>Euteleostomi</taxon>
        <taxon>Archelosauria</taxon>
        <taxon>Archosauria</taxon>
        <taxon>Dinosauria</taxon>
        <taxon>Saurischia</taxon>
        <taxon>Theropoda</taxon>
        <taxon>Coelurosauria</taxon>
        <taxon>Aves</taxon>
        <taxon>Neognathae</taxon>
        <taxon>Neoaves</taxon>
        <taxon>Charadriiformes</taxon>
        <taxon>Scolopacidae</taxon>
        <taxon>Calidris</taxon>
    </lineage>
</organism>
<evidence type="ECO:0000313" key="3">
    <source>
        <dbReference type="Ensembl" id="ENSCPGP00000023793.1"/>
    </source>
</evidence>
<feature type="region of interest" description="Disordered" evidence="1">
    <location>
        <begin position="225"/>
        <end position="305"/>
    </location>
</feature>
<evidence type="ECO:0000256" key="1">
    <source>
        <dbReference type="SAM" id="MobiDB-lite"/>
    </source>
</evidence>